<gene>
    <name evidence="3" type="ORF">NA57DRAFT_76004</name>
</gene>
<feature type="transmembrane region" description="Helical" evidence="2">
    <location>
        <begin position="137"/>
        <end position="159"/>
    </location>
</feature>
<dbReference type="Pfam" id="PF11374">
    <property type="entry name" value="DUF3176"/>
    <property type="match status" value="1"/>
</dbReference>
<dbReference type="OrthoDB" id="5376804at2759"/>
<evidence type="ECO:0000256" key="2">
    <source>
        <dbReference type="SAM" id="Phobius"/>
    </source>
</evidence>
<feature type="region of interest" description="Disordered" evidence="1">
    <location>
        <begin position="1"/>
        <end position="60"/>
    </location>
</feature>
<feature type="compositionally biased region" description="Polar residues" evidence="1">
    <location>
        <begin position="10"/>
        <end position="24"/>
    </location>
</feature>
<dbReference type="AlphaFoldDB" id="A0A9P4IBZ2"/>
<comment type="caution">
    <text evidence="3">The sequence shown here is derived from an EMBL/GenBank/DDBJ whole genome shotgun (WGS) entry which is preliminary data.</text>
</comment>
<proteinExistence type="predicted"/>
<dbReference type="PANTHER" id="PTHR35394">
    <property type="entry name" value="DUF3176 DOMAIN-CONTAINING PROTEIN"/>
    <property type="match status" value="1"/>
</dbReference>
<feature type="transmembrane region" description="Helical" evidence="2">
    <location>
        <begin position="601"/>
        <end position="626"/>
    </location>
</feature>
<dbReference type="InterPro" id="IPR021514">
    <property type="entry name" value="DUF3176"/>
</dbReference>
<protein>
    <submittedName>
        <fullName evidence="3">Uncharacterized protein</fullName>
    </submittedName>
</protein>
<feature type="transmembrane region" description="Helical" evidence="2">
    <location>
        <begin position="194"/>
        <end position="215"/>
    </location>
</feature>
<organism evidence="3 4">
    <name type="scientific">Rhizodiscina lignyota</name>
    <dbReference type="NCBI Taxonomy" id="1504668"/>
    <lineage>
        <taxon>Eukaryota</taxon>
        <taxon>Fungi</taxon>
        <taxon>Dikarya</taxon>
        <taxon>Ascomycota</taxon>
        <taxon>Pezizomycotina</taxon>
        <taxon>Dothideomycetes</taxon>
        <taxon>Pleosporomycetidae</taxon>
        <taxon>Aulographales</taxon>
        <taxon>Rhizodiscinaceae</taxon>
        <taxon>Rhizodiscina</taxon>
    </lineage>
</organism>
<dbReference type="Proteomes" id="UP000799772">
    <property type="component" value="Unassembled WGS sequence"/>
</dbReference>
<dbReference type="EMBL" id="ML978126">
    <property type="protein sequence ID" value="KAF2098765.1"/>
    <property type="molecule type" value="Genomic_DNA"/>
</dbReference>
<keyword evidence="4" id="KW-1185">Reference proteome</keyword>
<sequence length="700" mass="76684">MGRYGRLDSSDAQEAATQASNESYTHIRDAPLTPAQDDEGVSDGPRPTDQSHQLAPEESLLGSRTSLEMQKQDEKNSTFPPDPIPSIFSWHGWLLECGSLFIAFASLAGLSGLLAYYDEKVEPKFSLDVTLNTLVSIVSTVFAFSLEAPVATMLGQMAWTLLKRRTRSLEEVCVYDDASRGPTGSIRLLIRTKFLHVSAIGAVVTLLTLFLDPFFQQTLKYDYRPIIDDSMHSEALAAYQYNGSANSDLWNMISPDSGFGAIPYNLRAAIYDGLTSSNQLSLPYPYSNCPTGNCTWDPFGTLAVNVNCSNITSSVKIDCSNENTANQACTFKGNDDYLMATMLNGSTPTTWMVLGSAMCVQGNMNALCGTASAPLGMVHWVRVTGVSGDILGDSLQPNTGFEASRCLFYTAVNEIQPVVQNGTYSEQFIQEYHLAENSSLSYFNNDDKFSNSSDIPKGYNKPLYHVHNPYDTSDIIFKPPFAGGSPNLHDNFSIDGTAFWDLVSPFDGREGLSMIGGTLNTDLPDPNDLFRSSGASITLMLWESPDITVTMKNVAHYMTNALRNNDTLLLQNESHNSTILAPDQVVSGRVNTMAPFVVVRWAWLTLPLVSLLLAGVFIASGILMTYRSRVGLWKSNPLTLFFQARPKPTEDSESLLGTRTFGSADAMEDEAHQYEARVLPGDGLGIQIWRREAATSSQAT</sequence>
<keyword evidence="2" id="KW-1133">Transmembrane helix</keyword>
<reference evidence="3" key="1">
    <citation type="journal article" date="2020" name="Stud. Mycol.">
        <title>101 Dothideomycetes genomes: a test case for predicting lifestyles and emergence of pathogens.</title>
        <authorList>
            <person name="Haridas S."/>
            <person name="Albert R."/>
            <person name="Binder M."/>
            <person name="Bloem J."/>
            <person name="Labutti K."/>
            <person name="Salamov A."/>
            <person name="Andreopoulos B."/>
            <person name="Baker S."/>
            <person name="Barry K."/>
            <person name="Bills G."/>
            <person name="Bluhm B."/>
            <person name="Cannon C."/>
            <person name="Castanera R."/>
            <person name="Culley D."/>
            <person name="Daum C."/>
            <person name="Ezra D."/>
            <person name="Gonzalez J."/>
            <person name="Henrissat B."/>
            <person name="Kuo A."/>
            <person name="Liang C."/>
            <person name="Lipzen A."/>
            <person name="Lutzoni F."/>
            <person name="Magnuson J."/>
            <person name="Mondo S."/>
            <person name="Nolan M."/>
            <person name="Ohm R."/>
            <person name="Pangilinan J."/>
            <person name="Park H.-J."/>
            <person name="Ramirez L."/>
            <person name="Alfaro M."/>
            <person name="Sun H."/>
            <person name="Tritt A."/>
            <person name="Yoshinaga Y."/>
            <person name="Zwiers L.-H."/>
            <person name="Turgeon B."/>
            <person name="Goodwin S."/>
            <person name="Spatafora J."/>
            <person name="Crous P."/>
            <person name="Grigoriev I."/>
        </authorList>
    </citation>
    <scope>NUCLEOTIDE SEQUENCE</scope>
    <source>
        <strain evidence="3">CBS 133067</strain>
    </source>
</reference>
<evidence type="ECO:0000313" key="3">
    <source>
        <dbReference type="EMBL" id="KAF2098765.1"/>
    </source>
</evidence>
<evidence type="ECO:0000256" key="1">
    <source>
        <dbReference type="SAM" id="MobiDB-lite"/>
    </source>
</evidence>
<keyword evidence="2" id="KW-0812">Transmembrane</keyword>
<dbReference type="PANTHER" id="PTHR35394:SF5">
    <property type="entry name" value="DUF3176 DOMAIN-CONTAINING PROTEIN"/>
    <property type="match status" value="1"/>
</dbReference>
<name>A0A9P4IBZ2_9PEZI</name>
<accession>A0A9P4IBZ2</accession>
<evidence type="ECO:0000313" key="4">
    <source>
        <dbReference type="Proteomes" id="UP000799772"/>
    </source>
</evidence>
<feature type="transmembrane region" description="Helical" evidence="2">
    <location>
        <begin position="93"/>
        <end position="117"/>
    </location>
</feature>
<keyword evidence="2" id="KW-0472">Membrane</keyword>